<proteinExistence type="inferred from homology"/>
<evidence type="ECO:0000256" key="2">
    <source>
        <dbReference type="ARBA" id="ARBA00022670"/>
    </source>
</evidence>
<feature type="active site" description="Charge relay system" evidence="8">
    <location>
        <position position="492"/>
    </location>
</feature>
<dbReference type="AlphaFoldDB" id="A0A2H6KCI9"/>
<dbReference type="PANTHER" id="PTHR43399:SF4">
    <property type="entry name" value="CELL WALL-ASSOCIATED PROTEASE"/>
    <property type="match status" value="1"/>
</dbReference>
<evidence type="ECO:0000256" key="3">
    <source>
        <dbReference type="ARBA" id="ARBA00022801"/>
    </source>
</evidence>
<dbReference type="InterPro" id="IPR015500">
    <property type="entry name" value="Peptidase_S8_subtilisin-rel"/>
</dbReference>
<dbReference type="EC" id="3.4.21.62" evidence="7"/>
<sequence>MLPFVSSLIAFLALVVTRHMAAVPSKRNAEIGILFNQPVTWPQRLPGYSDDTCGSACIPRNRTNYNVGPRPIRFVIRFPISMAAPSLLEIQSQLSSSSMQLSKGVDVVVLKNLNTYIIEPGLGNNDEDLKVLWDYLHQRGGVVEADKVATLSSPDSSAPLMAEPTQVNDQNADDTSTTSGPASMGQTTAEAEGNNGDDNEGRQYRFPPEQWYIDMLGVKQALHKLSTMQTEPIKVCIVDTGVNYQHEALKHAFDPYTVESVVKDARGNDTRATVDETYGVNFVNGTTDPMDHHGHGTNIAGVIAAKIDSRDLTYGVNPHARIIACKAFGDDRTGRLSDILKCIDYCITRKAHIQNHSWQIREDTYALRTAFVDAEEKGILMVVSAGNAAHGEPKAYNNQTEGIYPASYLSFATNLLAVAGFQKTGDRIMQRVLRGCRGSTGNPDECLVSKLQTYQMYDRSKYGPYISLIIAPAKEIYTTGLLNDIVVAEGSSIAAGIMSGISSLLISPIVNGKRIKPCKAPLFIQQEITTLNFAIRKAKWKGYTDAFKTLNAVIDHLNGVKKLPKLAPFVPQRCVEFEVPSTTEA</sequence>
<evidence type="ECO:0000256" key="1">
    <source>
        <dbReference type="ARBA" id="ARBA00011073"/>
    </source>
</evidence>
<dbReference type="VEuPathDB" id="PiroplasmaDB:BOVATA_022090"/>
<dbReference type="GO" id="GO:0004252">
    <property type="term" value="F:serine-type endopeptidase activity"/>
    <property type="evidence" value="ECO:0007669"/>
    <property type="project" value="UniProtKB-UniRule"/>
</dbReference>
<comment type="similarity">
    <text evidence="1 8">Belongs to the peptidase S8 family.</text>
</comment>
<evidence type="ECO:0000313" key="12">
    <source>
        <dbReference type="EMBL" id="GBE60716.1"/>
    </source>
</evidence>
<keyword evidence="13" id="KW-1185">Reference proteome</keyword>
<dbReference type="GeneID" id="39874486"/>
<organism evidence="12 13">
    <name type="scientific">Babesia ovata</name>
    <dbReference type="NCBI Taxonomy" id="189622"/>
    <lineage>
        <taxon>Eukaryota</taxon>
        <taxon>Sar</taxon>
        <taxon>Alveolata</taxon>
        <taxon>Apicomplexa</taxon>
        <taxon>Aconoidasida</taxon>
        <taxon>Piroplasmida</taxon>
        <taxon>Babesiidae</taxon>
        <taxon>Babesia</taxon>
    </lineage>
</organism>
<keyword evidence="3 8" id="KW-0378">Hydrolase</keyword>
<keyword evidence="5" id="KW-0865">Zymogen</keyword>
<evidence type="ECO:0000259" key="11">
    <source>
        <dbReference type="Pfam" id="PF00082"/>
    </source>
</evidence>
<name>A0A2H6KCI9_9APIC</name>
<dbReference type="Pfam" id="PF00082">
    <property type="entry name" value="Peptidase_S8"/>
    <property type="match status" value="1"/>
</dbReference>
<feature type="active site" description="Charge relay system" evidence="8">
    <location>
        <position position="239"/>
    </location>
</feature>
<evidence type="ECO:0000256" key="7">
    <source>
        <dbReference type="ARBA" id="ARBA00023619"/>
    </source>
</evidence>
<dbReference type="EMBL" id="BDSA01000002">
    <property type="protein sequence ID" value="GBE60716.1"/>
    <property type="molecule type" value="Genomic_DNA"/>
</dbReference>
<dbReference type="InterPro" id="IPR000209">
    <property type="entry name" value="Peptidase_S8/S53_dom"/>
</dbReference>
<comment type="catalytic activity">
    <reaction evidence="6">
        <text>Hydrolysis of proteins with broad specificity for peptide bonds, and a preference for a large uncharged residue in P1. Hydrolyzes peptide amides.</text>
        <dbReference type="EC" id="3.4.21.62"/>
    </reaction>
</comment>
<dbReference type="OrthoDB" id="366323at2759"/>
<feature type="region of interest" description="Disordered" evidence="9">
    <location>
        <begin position="150"/>
        <end position="202"/>
    </location>
</feature>
<dbReference type="InterPro" id="IPR051048">
    <property type="entry name" value="Peptidase_S8/S53_subtilisin"/>
</dbReference>
<keyword evidence="4 8" id="KW-0720">Serine protease</keyword>
<evidence type="ECO:0000256" key="8">
    <source>
        <dbReference type="PROSITE-ProRule" id="PRU01240"/>
    </source>
</evidence>
<keyword evidence="2 8" id="KW-0645">Protease</keyword>
<feature type="signal peptide" evidence="10">
    <location>
        <begin position="1"/>
        <end position="17"/>
    </location>
</feature>
<dbReference type="InterPro" id="IPR036852">
    <property type="entry name" value="Peptidase_S8/S53_dom_sf"/>
</dbReference>
<feature type="domain" description="Peptidase S8/S53" evidence="11">
    <location>
        <begin position="233"/>
        <end position="507"/>
    </location>
</feature>
<feature type="chain" id="PRO_5014148396" description="subtilisin" evidence="10">
    <location>
        <begin position="18"/>
        <end position="585"/>
    </location>
</feature>
<feature type="active site" description="Charge relay system" evidence="8">
    <location>
        <position position="295"/>
    </location>
</feature>
<protein>
    <recommendedName>
        <fullName evidence="7">subtilisin</fullName>
        <ecNumber evidence="7">3.4.21.62</ecNumber>
    </recommendedName>
</protein>
<evidence type="ECO:0000256" key="5">
    <source>
        <dbReference type="ARBA" id="ARBA00023145"/>
    </source>
</evidence>
<dbReference type="GO" id="GO:0006508">
    <property type="term" value="P:proteolysis"/>
    <property type="evidence" value="ECO:0007669"/>
    <property type="project" value="UniProtKB-KW"/>
</dbReference>
<evidence type="ECO:0000256" key="9">
    <source>
        <dbReference type="SAM" id="MobiDB-lite"/>
    </source>
</evidence>
<dbReference type="PANTHER" id="PTHR43399">
    <property type="entry name" value="SUBTILISIN-RELATED"/>
    <property type="match status" value="1"/>
</dbReference>
<dbReference type="RefSeq" id="XP_028866959.1">
    <property type="nucleotide sequence ID" value="XM_029011126.1"/>
</dbReference>
<keyword evidence="10" id="KW-0732">Signal</keyword>
<evidence type="ECO:0000256" key="6">
    <source>
        <dbReference type="ARBA" id="ARBA00023529"/>
    </source>
</evidence>
<dbReference type="PRINTS" id="PR00723">
    <property type="entry name" value="SUBTILISIN"/>
</dbReference>
<feature type="compositionally biased region" description="Polar residues" evidence="9">
    <location>
        <begin position="165"/>
        <end position="189"/>
    </location>
</feature>
<gene>
    <name evidence="12" type="ORF">BOVATA_022090</name>
</gene>
<evidence type="ECO:0000256" key="10">
    <source>
        <dbReference type="SAM" id="SignalP"/>
    </source>
</evidence>
<dbReference type="Gene3D" id="3.40.50.200">
    <property type="entry name" value="Peptidase S8/S53 domain"/>
    <property type="match status" value="1"/>
</dbReference>
<dbReference type="SUPFAM" id="SSF52743">
    <property type="entry name" value="Subtilisin-like"/>
    <property type="match status" value="1"/>
</dbReference>
<reference evidence="12 13" key="1">
    <citation type="journal article" date="2017" name="BMC Genomics">
        <title>Whole-genome assembly of Babesia ovata and comparative genomics between closely related pathogens.</title>
        <authorList>
            <person name="Yamagishi J."/>
            <person name="Asada M."/>
            <person name="Hakimi H."/>
            <person name="Tanaka T.Q."/>
            <person name="Sugimoto C."/>
            <person name="Kawazu S."/>
        </authorList>
    </citation>
    <scope>NUCLEOTIDE SEQUENCE [LARGE SCALE GENOMIC DNA]</scope>
    <source>
        <strain evidence="12 13">Miyake</strain>
    </source>
</reference>
<evidence type="ECO:0000256" key="4">
    <source>
        <dbReference type="ARBA" id="ARBA00022825"/>
    </source>
</evidence>
<dbReference type="Proteomes" id="UP000236319">
    <property type="component" value="Unassembled WGS sequence"/>
</dbReference>
<accession>A0A2H6KCI9</accession>
<comment type="caution">
    <text evidence="12">The sequence shown here is derived from an EMBL/GenBank/DDBJ whole genome shotgun (WGS) entry which is preliminary data.</text>
</comment>
<dbReference type="PROSITE" id="PS51892">
    <property type="entry name" value="SUBTILASE"/>
    <property type="match status" value="1"/>
</dbReference>
<dbReference type="PROSITE" id="PS00137">
    <property type="entry name" value="SUBTILASE_HIS"/>
    <property type="match status" value="1"/>
</dbReference>
<dbReference type="InterPro" id="IPR022398">
    <property type="entry name" value="Peptidase_S8_His-AS"/>
</dbReference>
<evidence type="ECO:0000313" key="13">
    <source>
        <dbReference type="Proteomes" id="UP000236319"/>
    </source>
</evidence>